<dbReference type="PANTHER" id="PTHR11088">
    <property type="entry name" value="TRNA DIMETHYLALLYLTRANSFERASE"/>
    <property type="match status" value="1"/>
</dbReference>
<evidence type="ECO:0000256" key="1">
    <source>
        <dbReference type="ARBA" id="ARBA00001946"/>
    </source>
</evidence>
<feature type="binding site" evidence="10">
    <location>
        <begin position="25"/>
        <end position="32"/>
    </location>
    <ligand>
        <name>ATP</name>
        <dbReference type="ChEBI" id="CHEBI:30616"/>
    </ligand>
</feature>
<feature type="binding site" evidence="10">
    <location>
        <begin position="27"/>
        <end position="32"/>
    </location>
    <ligand>
        <name>substrate</name>
    </ligand>
</feature>
<evidence type="ECO:0000256" key="11">
    <source>
        <dbReference type="RuleBase" id="RU003783"/>
    </source>
</evidence>
<keyword evidence="7 10" id="KW-0067">ATP-binding</keyword>
<feature type="site" description="Interaction with substrate tRNA" evidence="10">
    <location>
        <position position="116"/>
    </location>
</feature>
<comment type="function">
    <text evidence="2 10 12">Catalyzes the transfer of a dimethylallyl group onto the adenine at position 37 in tRNAs that read codons beginning with uridine, leading to the formation of N6-(dimethylallyl)adenosine (i(6)A).</text>
</comment>
<comment type="subunit">
    <text evidence="10">Monomer.</text>
</comment>
<dbReference type="EMBL" id="CP033896">
    <property type="protein sequence ID" value="AZA13779.1"/>
    <property type="molecule type" value="Genomic_DNA"/>
</dbReference>
<evidence type="ECO:0000256" key="7">
    <source>
        <dbReference type="ARBA" id="ARBA00022840"/>
    </source>
</evidence>
<evidence type="ECO:0000256" key="10">
    <source>
        <dbReference type="HAMAP-Rule" id="MF_00185"/>
    </source>
</evidence>
<evidence type="ECO:0000313" key="15">
    <source>
        <dbReference type="Proteomes" id="UP000269019"/>
    </source>
</evidence>
<keyword evidence="15" id="KW-1185">Reference proteome</keyword>
<dbReference type="Proteomes" id="UP000269019">
    <property type="component" value="Chromosome"/>
</dbReference>
<dbReference type="Gene3D" id="3.40.50.300">
    <property type="entry name" value="P-loop containing nucleotide triphosphate hydrolases"/>
    <property type="match status" value="1"/>
</dbReference>
<dbReference type="PANTHER" id="PTHR11088:SF60">
    <property type="entry name" value="TRNA DIMETHYLALLYLTRANSFERASE"/>
    <property type="match status" value="1"/>
</dbReference>
<reference evidence="14 15" key="1">
    <citation type="submission" date="2018-11" db="EMBL/GenBank/DDBJ databases">
        <authorList>
            <person name="Kleinhagauer T."/>
            <person name="Glaeser S.P."/>
            <person name="Spergser J."/>
            <person name="Ruckert C."/>
            <person name="Kaempfer P."/>
            <person name="Busse H.-J."/>
        </authorList>
    </citation>
    <scope>NUCLEOTIDE SEQUENCE [LARGE SCALE GENOMIC DNA]</scope>
    <source>
        <strain evidence="14 15">200CH</strain>
    </source>
</reference>
<accession>A0A3G6J7C6</accession>
<evidence type="ECO:0000256" key="6">
    <source>
        <dbReference type="ARBA" id="ARBA00022741"/>
    </source>
</evidence>
<dbReference type="InterPro" id="IPR027417">
    <property type="entry name" value="P-loop_NTPase"/>
</dbReference>
<evidence type="ECO:0000256" key="2">
    <source>
        <dbReference type="ARBA" id="ARBA00003213"/>
    </source>
</evidence>
<protein>
    <recommendedName>
        <fullName evidence="10">tRNA dimethylallyltransferase</fullName>
        <ecNumber evidence="10">2.5.1.75</ecNumber>
    </recommendedName>
    <alternativeName>
        <fullName evidence="10">Dimethylallyl diphosphate:tRNA dimethylallyltransferase</fullName>
        <shortName evidence="10">DMAPP:tRNA dimethylallyltransferase</shortName>
        <shortName evidence="10">DMATase</shortName>
    </alternativeName>
    <alternativeName>
        <fullName evidence="10">Isopentenyl-diphosphate:tRNA isopentenyltransferase</fullName>
        <shortName evidence="10">IPP transferase</shortName>
        <shortName evidence="10">IPPT</shortName>
        <shortName evidence="10">IPTase</shortName>
    </alternativeName>
</protein>
<comment type="cofactor">
    <cofactor evidence="1 10">
        <name>Mg(2+)</name>
        <dbReference type="ChEBI" id="CHEBI:18420"/>
    </cofactor>
</comment>
<name>A0A3G6J7C6_9CORY</name>
<comment type="catalytic activity">
    <reaction evidence="9 10 11">
        <text>adenosine(37) in tRNA + dimethylallyl diphosphate = N(6)-dimethylallyladenosine(37) in tRNA + diphosphate</text>
        <dbReference type="Rhea" id="RHEA:26482"/>
        <dbReference type="Rhea" id="RHEA-COMP:10162"/>
        <dbReference type="Rhea" id="RHEA-COMP:10375"/>
        <dbReference type="ChEBI" id="CHEBI:33019"/>
        <dbReference type="ChEBI" id="CHEBI:57623"/>
        <dbReference type="ChEBI" id="CHEBI:74411"/>
        <dbReference type="ChEBI" id="CHEBI:74415"/>
        <dbReference type="EC" id="2.5.1.75"/>
    </reaction>
</comment>
<evidence type="ECO:0000256" key="8">
    <source>
        <dbReference type="ARBA" id="ARBA00022842"/>
    </source>
</evidence>
<sequence>MQHSDSRQAITGLPWQHPTPIAVVGPTASGKSALAITLAKTLGGEIVNVDSMQCYRGMDIGTAKLAPGEREGIAHHLLDIWPVTMDASVADYQQRARATIEALMARNVCPIIVGGSMLYIQSLVDNWQFPPTDQQLRQQYYDLVDEIGIGAVHGLLASRDPAAAAIIESNDVRRTVRALEVIDLTGKPFSASKPPIGAPAEYGTVQLGLHTTNEWLHPRIVARTEQMFANGFVEEVRSLQQEAGLVRHSTAGRAIGYAQVMDMLAGQLSYEEAVERTIIATRQYVRRQRSWFHKDPRICWLDAAGNPGDQAVGLLQSGT</sequence>
<dbReference type="GO" id="GO:0006400">
    <property type="term" value="P:tRNA modification"/>
    <property type="evidence" value="ECO:0007669"/>
    <property type="project" value="TreeGrafter"/>
</dbReference>
<dbReference type="NCBIfam" id="TIGR00174">
    <property type="entry name" value="miaA"/>
    <property type="match status" value="1"/>
</dbReference>
<dbReference type="EC" id="2.5.1.75" evidence="10"/>
<proteinExistence type="inferred from homology"/>
<evidence type="ECO:0000256" key="3">
    <source>
        <dbReference type="ARBA" id="ARBA00005842"/>
    </source>
</evidence>
<dbReference type="KEGG" id="ccho:CCHOA_06935"/>
<organism evidence="14 15">
    <name type="scientific">Corynebacterium choanae</name>
    <dbReference type="NCBI Taxonomy" id="1862358"/>
    <lineage>
        <taxon>Bacteria</taxon>
        <taxon>Bacillati</taxon>
        <taxon>Actinomycetota</taxon>
        <taxon>Actinomycetes</taxon>
        <taxon>Mycobacteriales</taxon>
        <taxon>Corynebacteriaceae</taxon>
        <taxon>Corynebacterium</taxon>
    </lineage>
</organism>
<evidence type="ECO:0000256" key="5">
    <source>
        <dbReference type="ARBA" id="ARBA00022694"/>
    </source>
</evidence>
<comment type="caution">
    <text evidence="10">Lacks conserved residue(s) required for the propagation of feature annotation.</text>
</comment>
<evidence type="ECO:0000256" key="13">
    <source>
        <dbReference type="RuleBase" id="RU003785"/>
    </source>
</evidence>
<dbReference type="GO" id="GO:0005524">
    <property type="term" value="F:ATP binding"/>
    <property type="evidence" value="ECO:0007669"/>
    <property type="project" value="UniProtKB-UniRule"/>
</dbReference>
<dbReference type="CDD" id="cd02019">
    <property type="entry name" value="NK"/>
    <property type="match status" value="1"/>
</dbReference>
<keyword evidence="5 10" id="KW-0819">tRNA processing</keyword>
<keyword evidence="8 10" id="KW-0460">Magnesium</keyword>
<dbReference type="AlphaFoldDB" id="A0A3G6J7C6"/>
<dbReference type="Pfam" id="PF01715">
    <property type="entry name" value="IPPT"/>
    <property type="match status" value="1"/>
</dbReference>
<evidence type="ECO:0000313" key="14">
    <source>
        <dbReference type="EMBL" id="AZA13779.1"/>
    </source>
</evidence>
<keyword evidence="6 10" id="KW-0547">Nucleotide-binding</keyword>
<dbReference type="HAMAP" id="MF_00185">
    <property type="entry name" value="IPP_trans"/>
    <property type="match status" value="1"/>
</dbReference>
<comment type="similarity">
    <text evidence="3 10 13">Belongs to the IPP transferase family.</text>
</comment>
<feature type="region of interest" description="Interaction with substrate tRNA" evidence="10">
    <location>
        <begin position="50"/>
        <end position="53"/>
    </location>
</feature>
<evidence type="ECO:0000256" key="12">
    <source>
        <dbReference type="RuleBase" id="RU003784"/>
    </source>
</evidence>
<feature type="site" description="Interaction with substrate tRNA" evidence="10">
    <location>
        <position position="137"/>
    </location>
</feature>
<dbReference type="InterPro" id="IPR018022">
    <property type="entry name" value="IPT"/>
</dbReference>
<gene>
    <name evidence="10 14" type="primary">miaA</name>
    <name evidence="14" type="ORF">CCHOA_06935</name>
</gene>
<dbReference type="SUPFAM" id="SSF52540">
    <property type="entry name" value="P-loop containing nucleoside triphosphate hydrolases"/>
    <property type="match status" value="1"/>
</dbReference>
<dbReference type="Gene3D" id="1.10.20.140">
    <property type="match status" value="1"/>
</dbReference>
<keyword evidence="4 10" id="KW-0808">Transferase</keyword>
<dbReference type="InterPro" id="IPR039657">
    <property type="entry name" value="Dimethylallyltransferase"/>
</dbReference>
<evidence type="ECO:0000256" key="9">
    <source>
        <dbReference type="ARBA" id="ARBA00049563"/>
    </source>
</evidence>
<evidence type="ECO:0000256" key="4">
    <source>
        <dbReference type="ARBA" id="ARBA00022679"/>
    </source>
</evidence>
<dbReference type="GO" id="GO:0052381">
    <property type="term" value="F:tRNA dimethylallyltransferase activity"/>
    <property type="evidence" value="ECO:0007669"/>
    <property type="project" value="UniProtKB-UniRule"/>
</dbReference>